<dbReference type="Gene3D" id="2.60.120.10">
    <property type="entry name" value="Jelly Rolls"/>
    <property type="match status" value="2"/>
</dbReference>
<evidence type="ECO:0000256" key="6">
    <source>
        <dbReference type="RuleBase" id="RU003681"/>
    </source>
</evidence>
<dbReference type="PROSITE" id="PS00305">
    <property type="entry name" value="11S_SEED_STORAGE"/>
    <property type="match status" value="1"/>
</dbReference>
<comment type="subunit">
    <text evidence="2 6">Hexamer; each subunit is composed of an acidic and a basic chain derived from a single precursor and linked by a disulfide bond.</text>
</comment>
<keyword evidence="5 6" id="KW-1015">Disulfide bond</keyword>
<comment type="caution">
    <text evidence="9">The sequence shown here is derived from an EMBL/GenBank/DDBJ whole genome shotgun (WGS) entry which is preliminary data.</text>
</comment>
<dbReference type="FunFam" id="2.60.120.10:FF:000073">
    <property type="entry name" value="Glycinin G1"/>
    <property type="match status" value="1"/>
</dbReference>
<reference evidence="9" key="1">
    <citation type="journal article" date="2022" name="Cell">
        <title>Repeat-based holocentromeres influence genome architecture and karyotype evolution.</title>
        <authorList>
            <person name="Hofstatter P.G."/>
            <person name="Thangavel G."/>
            <person name="Lux T."/>
            <person name="Neumann P."/>
            <person name="Vondrak T."/>
            <person name="Novak P."/>
            <person name="Zhang M."/>
            <person name="Costa L."/>
            <person name="Castellani M."/>
            <person name="Scott A."/>
            <person name="Toegelov H."/>
            <person name="Fuchs J."/>
            <person name="Mata-Sucre Y."/>
            <person name="Dias Y."/>
            <person name="Vanzela A.L.L."/>
            <person name="Huettel B."/>
            <person name="Almeida C.C.S."/>
            <person name="Simkova H."/>
            <person name="Souza G."/>
            <person name="Pedrosa-Harand A."/>
            <person name="Macas J."/>
            <person name="Mayer K.F.X."/>
            <person name="Houben A."/>
            <person name="Marques A."/>
        </authorList>
    </citation>
    <scope>NUCLEOTIDE SEQUENCE</scope>
    <source>
        <strain evidence="9">RhyBre1mFocal</strain>
    </source>
</reference>
<dbReference type="CDD" id="cd02243">
    <property type="entry name" value="cupin_11S_legumin_C"/>
    <property type="match status" value="1"/>
</dbReference>
<name>A0A9Q0CHU7_9POAL</name>
<dbReference type="InterPro" id="IPR011051">
    <property type="entry name" value="RmlC_Cupin_sf"/>
</dbReference>
<gene>
    <name evidence="9" type="ORF">LUZ63_010738</name>
</gene>
<evidence type="ECO:0000313" key="10">
    <source>
        <dbReference type="Proteomes" id="UP001151287"/>
    </source>
</evidence>
<evidence type="ECO:0000256" key="7">
    <source>
        <dbReference type="SAM" id="MobiDB-lite"/>
    </source>
</evidence>
<feature type="domain" description="Cupin type-1" evidence="8">
    <location>
        <begin position="321"/>
        <end position="471"/>
    </location>
</feature>
<dbReference type="AlphaFoldDB" id="A0A9Q0CHU7"/>
<comment type="similarity">
    <text evidence="1 6">Belongs to the 11S seed storage protein (globulins) family.</text>
</comment>
<dbReference type="PANTHER" id="PTHR31189:SF80">
    <property type="entry name" value="OS02G0456100 PROTEIN"/>
    <property type="match status" value="1"/>
</dbReference>
<dbReference type="GO" id="GO:0045735">
    <property type="term" value="F:nutrient reservoir activity"/>
    <property type="evidence" value="ECO:0007669"/>
    <property type="project" value="UniProtKB-KW"/>
</dbReference>
<evidence type="ECO:0000313" key="9">
    <source>
        <dbReference type="EMBL" id="KAJ1694040.1"/>
    </source>
</evidence>
<dbReference type="InterPro" id="IPR006045">
    <property type="entry name" value="Cupin_1"/>
</dbReference>
<keyword evidence="3 6" id="KW-0758">Storage protein</keyword>
<dbReference type="InterPro" id="IPR022379">
    <property type="entry name" value="11S_seedstore_CS"/>
</dbReference>
<keyword evidence="6" id="KW-0732">Signal</keyword>
<proteinExistence type="inferred from homology"/>
<organism evidence="9 10">
    <name type="scientific">Rhynchospora breviuscula</name>
    <dbReference type="NCBI Taxonomy" id="2022672"/>
    <lineage>
        <taxon>Eukaryota</taxon>
        <taxon>Viridiplantae</taxon>
        <taxon>Streptophyta</taxon>
        <taxon>Embryophyta</taxon>
        <taxon>Tracheophyta</taxon>
        <taxon>Spermatophyta</taxon>
        <taxon>Magnoliopsida</taxon>
        <taxon>Liliopsida</taxon>
        <taxon>Poales</taxon>
        <taxon>Cyperaceae</taxon>
        <taxon>Cyperoideae</taxon>
        <taxon>Rhynchosporeae</taxon>
        <taxon>Rhynchospora</taxon>
    </lineage>
</organism>
<feature type="signal peptide" evidence="6">
    <location>
        <begin position="1"/>
        <end position="21"/>
    </location>
</feature>
<sequence>MAVSKLSFLVSFLVLSYVAQAQLGQLGASRRKFGAQSRCRIDRLNALRPSRRTESEAGVTEYYDESEDQLECAGVSVLRARIEPNGLYLPSYSNSPSLVYVLRGRAVFGAVIPGCPETFQDLQEESEESYRGERGRREEYGGQQFRDEHQRIHHVRQGDVVAVPAGVPRWCYNDGETPVEVIAVIDVKNNANQLDPTLRHFMLAGRQQESSGRYRRGEGEQVGTSGNNILSGFDADLLAEAIGVNQETVRKLQSRNDERGEIVRVERQLRILRPSRTEEREESGERGYRRESEERGERWEDKVATSGNGFDEAICSMKMTENIAEPMKADVYKPNGGRITFLNSQKLPILKYIQMSANRGVLHRNAILAPHWNINAHAIVYVTSGRARMQIVSNEGQRAFDGELHRGQLIVVPQNFAVVVQSRSEGFSWISFQTNDNAMNTPIVGKTSALRGMPVDVLVNAYRGLSREEARRVKFNRGQEMTIFPSEGSRREYE</sequence>
<evidence type="ECO:0000256" key="1">
    <source>
        <dbReference type="ARBA" id="ARBA00007178"/>
    </source>
</evidence>
<protein>
    <recommendedName>
        <fullName evidence="8">Cupin type-1 domain-containing protein</fullName>
    </recommendedName>
</protein>
<feature type="domain" description="Cupin type-1" evidence="8">
    <location>
        <begin position="44"/>
        <end position="250"/>
    </location>
</feature>
<keyword evidence="10" id="KW-1185">Reference proteome</keyword>
<evidence type="ECO:0000256" key="4">
    <source>
        <dbReference type="ARBA" id="ARBA00023129"/>
    </source>
</evidence>
<evidence type="ECO:0000256" key="2">
    <source>
        <dbReference type="ARBA" id="ARBA00011818"/>
    </source>
</evidence>
<dbReference type="Pfam" id="PF00190">
    <property type="entry name" value="Cupin_1"/>
    <property type="match status" value="2"/>
</dbReference>
<keyword evidence="4 6" id="KW-0708">Seed storage protein</keyword>
<evidence type="ECO:0000256" key="5">
    <source>
        <dbReference type="ARBA" id="ARBA00023157"/>
    </source>
</evidence>
<accession>A0A9Q0CHU7</accession>
<dbReference type="SUPFAM" id="SSF51182">
    <property type="entry name" value="RmlC-like cupins"/>
    <property type="match status" value="1"/>
</dbReference>
<comment type="function">
    <text evidence="6">Seed storage protein.</text>
</comment>
<feature type="region of interest" description="Disordered" evidence="7">
    <location>
        <begin position="275"/>
        <end position="302"/>
    </location>
</feature>
<dbReference type="CDD" id="cd02242">
    <property type="entry name" value="cupin_11S_legumin_N"/>
    <property type="match status" value="1"/>
</dbReference>
<dbReference type="PRINTS" id="PR00439">
    <property type="entry name" value="11SGLOBULIN"/>
</dbReference>
<evidence type="ECO:0000259" key="8">
    <source>
        <dbReference type="SMART" id="SM00835"/>
    </source>
</evidence>
<dbReference type="InterPro" id="IPR050253">
    <property type="entry name" value="Seed_Storage-Functional"/>
</dbReference>
<dbReference type="OrthoDB" id="2016041at2759"/>
<evidence type="ECO:0000256" key="3">
    <source>
        <dbReference type="ARBA" id="ARBA00022761"/>
    </source>
</evidence>
<dbReference type="EMBL" id="JAMQYH010000003">
    <property type="protein sequence ID" value="KAJ1694040.1"/>
    <property type="molecule type" value="Genomic_DNA"/>
</dbReference>
<dbReference type="InterPro" id="IPR014710">
    <property type="entry name" value="RmlC-like_jellyroll"/>
</dbReference>
<dbReference type="PANTHER" id="PTHR31189">
    <property type="entry name" value="OS03G0336100 PROTEIN-RELATED"/>
    <property type="match status" value="1"/>
</dbReference>
<dbReference type="SMART" id="SM00835">
    <property type="entry name" value="Cupin_1"/>
    <property type="match status" value="2"/>
</dbReference>
<dbReference type="Proteomes" id="UP001151287">
    <property type="component" value="Unassembled WGS sequence"/>
</dbReference>
<dbReference type="InterPro" id="IPR006044">
    <property type="entry name" value="11S_seedstore_pln"/>
</dbReference>
<feature type="chain" id="PRO_5040528702" description="Cupin type-1 domain-containing protein" evidence="6">
    <location>
        <begin position="22"/>
        <end position="494"/>
    </location>
</feature>